<evidence type="ECO:0000259" key="2">
    <source>
        <dbReference type="Pfam" id="PF00646"/>
    </source>
</evidence>
<evidence type="ECO:0000256" key="1">
    <source>
        <dbReference type="SAM" id="MobiDB-lite"/>
    </source>
</evidence>
<accession>A0AAV5DYC1</accession>
<dbReference type="PANTHER" id="PTHR32141:SF156">
    <property type="entry name" value="F-BOX DOMAIN-CONTAINING PROTEIN"/>
    <property type="match status" value="1"/>
</dbReference>
<dbReference type="Gene3D" id="3.80.10.10">
    <property type="entry name" value="Ribonuclease Inhibitor"/>
    <property type="match status" value="1"/>
</dbReference>
<feature type="domain" description="F-box/LRR-repeat protein 15/At3g58940/PEG3-like LRR" evidence="3">
    <location>
        <begin position="180"/>
        <end position="290"/>
    </location>
</feature>
<dbReference type="SUPFAM" id="SSF81383">
    <property type="entry name" value="F-box domain"/>
    <property type="match status" value="1"/>
</dbReference>
<reference evidence="4" key="2">
    <citation type="submission" date="2021-12" db="EMBL/GenBank/DDBJ databases">
        <title>Resequencing data analysis of finger millet.</title>
        <authorList>
            <person name="Hatakeyama M."/>
            <person name="Aluri S."/>
            <person name="Balachadran M.T."/>
            <person name="Sivarajan S.R."/>
            <person name="Poveda L."/>
            <person name="Shimizu-Inatsugi R."/>
            <person name="Schlapbach R."/>
            <person name="Sreeman S.M."/>
            <person name="Shimizu K.K."/>
        </authorList>
    </citation>
    <scope>NUCLEOTIDE SEQUENCE</scope>
</reference>
<dbReference type="SUPFAM" id="SSF52047">
    <property type="entry name" value="RNI-like"/>
    <property type="match status" value="1"/>
</dbReference>
<evidence type="ECO:0000313" key="4">
    <source>
        <dbReference type="EMBL" id="GJN15308.1"/>
    </source>
</evidence>
<dbReference type="InterPro" id="IPR032675">
    <property type="entry name" value="LRR_dom_sf"/>
</dbReference>
<evidence type="ECO:0000313" key="5">
    <source>
        <dbReference type="Proteomes" id="UP001054889"/>
    </source>
</evidence>
<dbReference type="InterPro" id="IPR036047">
    <property type="entry name" value="F-box-like_dom_sf"/>
</dbReference>
<feature type="region of interest" description="Disordered" evidence="1">
    <location>
        <begin position="49"/>
        <end position="87"/>
    </location>
</feature>
<name>A0AAV5DYC1_ELECO</name>
<evidence type="ECO:0000259" key="3">
    <source>
        <dbReference type="Pfam" id="PF24758"/>
    </source>
</evidence>
<comment type="caution">
    <text evidence="4">The sequence shown here is derived from an EMBL/GenBank/DDBJ whole genome shotgun (WGS) entry which is preliminary data.</text>
</comment>
<evidence type="ECO:0008006" key="6">
    <source>
        <dbReference type="Google" id="ProtNLM"/>
    </source>
</evidence>
<dbReference type="PANTHER" id="PTHR32141">
    <property type="match status" value="1"/>
</dbReference>
<protein>
    <recommendedName>
        <fullName evidence="6">F-box domain-containing protein</fullName>
    </recommendedName>
</protein>
<sequence length="293" mass="32064">MDDAGEGLDHMTYARVEQHFKSMEDPSAQERIDCVVSLLLSILPPPLVPAPEVDSDDDSSSLTSSDSEASDASEVHGAVAEAAPGDGEDRISRLPDLLLIDIIHRLPTKDAGRTAVLSTHWRRVWAATPLIVDDAHLHADGPHGIPIVRAISRCVAAHPGPIGGVRITGVPFIHHEYSLRRLVAVLADKDVKDLILVNRPWPLDMPLPNDILRCASLEHLYLGVWHFPKTTAACPPAFPDLRELGLFHCIVPNKELDAMLAHCPKLEVLSIAMSYNDPSRLRLASRSLQVQHS</sequence>
<organism evidence="4 5">
    <name type="scientific">Eleusine coracana subsp. coracana</name>
    <dbReference type="NCBI Taxonomy" id="191504"/>
    <lineage>
        <taxon>Eukaryota</taxon>
        <taxon>Viridiplantae</taxon>
        <taxon>Streptophyta</taxon>
        <taxon>Embryophyta</taxon>
        <taxon>Tracheophyta</taxon>
        <taxon>Spermatophyta</taxon>
        <taxon>Magnoliopsida</taxon>
        <taxon>Liliopsida</taxon>
        <taxon>Poales</taxon>
        <taxon>Poaceae</taxon>
        <taxon>PACMAD clade</taxon>
        <taxon>Chloridoideae</taxon>
        <taxon>Cynodonteae</taxon>
        <taxon>Eleusininae</taxon>
        <taxon>Eleusine</taxon>
    </lineage>
</organism>
<dbReference type="InterPro" id="IPR055302">
    <property type="entry name" value="F-box_dom-containing"/>
</dbReference>
<gene>
    <name evidence="4" type="primary">gb02208</name>
    <name evidence="4" type="ORF">PR202_gb02208</name>
</gene>
<dbReference type="AlphaFoldDB" id="A0AAV5DYC1"/>
<dbReference type="Pfam" id="PF00646">
    <property type="entry name" value="F-box"/>
    <property type="match status" value="1"/>
</dbReference>
<keyword evidence="5" id="KW-1185">Reference proteome</keyword>
<dbReference type="InterPro" id="IPR001810">
    <property type="entry name" value="F-box_dom"/>
</dbReference>
<dbReference type="InterPro" id="IPR055411">
    <property type="entry name" value="LRR_FXL15/At3g58940/PEG3-like"/>
</dbReference>
<proteinExistence type="predicted"/>
<dbReference type="InterPro" id="IPR053781">
    <property type="entry name" value="F-box_AtFBL13-like"/>
</dbReference>
<dbReference type="Proteomes" id="UP001054889">
    <property type="component" value="Unassembled WGS sequence"/>
</dbReference>
<feature type="domain" description="F-box" evidence="2">
    <location>
        <begin position="91"/>
        <end position="126"/>
    </location>
</feature>
<dbReference type="CDD" id="cd22160">
    <property type="entry name" value="F-box_AtFBL13-like"/>
    <property type="match status" value="1"/>
</dbReference>
<dbReference type="EMBL" id="BQKI01000071">
    <property type="protein sequence ID" value="GJN15308.1"/>
    <property type="molecule type" value="Genomic_DNA"/>
</dbReference>
<dbReference type="Pfam" id="PF24758">
    <property type="entry name" value="LRR_At5g56370"/>
    <property type="match status" value="1"/>
</dbReference>
<feature type="compositionally biased region" description="Low complexity" evidence="1">
    <location>
        <begin position="60"/>
        <end position="72"/>
    </location>
</feature>
<reference evidence="4" key="1">
    <citation type="journal article" date="2018" name="DNA Res.">
        <title>Multiple hybrid de novo genome assembly of finger millet, an orphan allotetraploid crop.</title>
        <authorList>
            <person name="Hatakeyama M."/>
            <person name="Aluri S."/>
            <person name="Balachadran M.T."/>
            <person name="Sivarajan S.R."/>
            <person name="Patrignani A."/>
            <person name="Gruter S."/>
            <person name="Poveda L."/>
            <person name="Shimizu-Inatsugi R."/>
            <person name="Baeten J."/>
            <person name="Francoijs K.J."/>
            <person name="Nataraja K.N."/>
            <person name="Reddy Y.A.N."/>
            <person name="Phadnis S."/>
            <person name="Ravikumar R.L."/>
            <person name="Schlapbach R."/>
            <person name="Sreeman S.M."/>
            <person name="Shimizu K.K."/>
        </authorList>
    </citation>
    <scope>NUCLEOTIDE SEQUENCE</scope>
</reference>